<feature type="region of interest" description="Disordered" evidence="1">
    <location>
        <begin position="1"/>
        <end position="30"/>
    </location>
</feature>
<evidence type="ECO:0000313" key="3">
    <source>
        <dbReference type="EMBL" id="QOU19301.1"/>
    </source>
</evidence>
<dbReference type="KEGG" id="bbrx:BRETT_001557"/>
<reference evidence="2" key="2">
    <citation type="journal article" name="BMC Genomics">
        <title>New genome assemblies reveal patterns of domestication and adaptation across Brettanomyces (Dekkera) species.</title>
        <authorList>
            <person name="Roach M.J."/>
            <person name="Borneman A.R."/>
        </authorList>
    </citation>
    <scope>NUCLEOTIDE SEQUENCE</scope>
    <source>
        <strain evidence="2">UCD 2041</strain>
    </source>
</reference>
<feature type="region of interest" description="Disordered" evidence="1">
    <location>
        <begin position="749"/>
        <end position="775"/>
    </location>
</feature>
<dbReference type="GeneID" id="64573481"/>
<proteinExistence type="predicted"/>
<gene>
    <name evidence="2" type="ORF">BRETT_001557</name>
    <name evidence="3" type="ORF">BRETT_004522</name>
</gene>
<feature type="region of interest" description="Disordered" evidence="1">
    <location>
        <begin position="104"/>
        <end position="127"/>
    </location>
</feature>
<reference evidence="2" key="1">
    <citation type="submission" date="2020-10" db="EMBL/GenBank/DDBJ databases">
        <authorList>
            <person name="Palmer J.M."/>
        </authorList>
    </citation>
    <scope>NUCLEOTIDE SEQUENCE</scope>
    <source>
        <strain evidence="2">UCD 2041</strain>
    </source>
</reference>
<feature type="compositionally biased region" description="Polar residues" evidence="1">
    <location>
        <begin position="749"/>
        <end position="761"/>
    </location>
</feature>
<feature type="region of interest" description="Disordered" evidence="1">
    <location>
        <begin position="200"/>
        <end position="219"/>
    </location>
</feature>
<dbReference type="RefSeq" id="XP_041134987.1">
    <property type="nucleotide sequence ID" value="XM_041280104.1"/>
</dbReference>
<evidence type="ECO:0000313" key="4">
    <source>
        <dbReference type="Proteomes" id="UP000663131"/>
    </source>
</evidence>
<accession>A0A871R1N3</accession>
<dbReference type="EMBL" id="CP063133">
    <property type="protein sequence ID" value="QOU19301.1"/>
    <property type="molecule type" value="Genomic_DNA"/>
</dbReference>
<feature type="region of interest" description="Disordered" evidence="1">
    <location>
        <begin position="380"/>
        <end position="409"/>
    </location>
</feature>
<name>A0A871R1N3_DEKBR</name>
<dbReference type="AlphaFoldDB" id="A0A871R1N3"/>
<evidence type="ECO:0000256" key="1">
    <source>
        <dbReference type="SAM" id="MobiDB-lite"/>
    </source>
</evidence>
<organism evidence="2 4">
    <name type="scientific">Dekkera bruxellensis</name>
    <name type="common">Brettanomyces custersii</name>
    <dbReference type="NCBI Taxonomy" id="5007"/>
    <lineage>
        <taxon>Eukaryota</taxon>
        <taxon>Fungi</taxon>
        <taxon>Dikarya</taxon>
        <taxon>Ascomycota</taxon>
        <taxon>Saccharomycotina</taxon>
        <taxon>Pichiomycetes</taxon>
        <taxon>Pichiales</taxon>
        <taxon>Pichiaceae</taxon>
        <taxon>Brettanomyces</taxon>
    </lineage>
</organism>
<dbReference type="EMBL" id="CP063132">
    <property type="protein sequence ID" value="QOU18494.1"/>
    <property type="molecule type" value="Genomic_DNA"/>
</dbReference>
<feature type="compositionally biased region" description="Low complexity" evidence="1">
    <location>
        <begin position="1"/>
        <end position="16"/>
    </location>
</feature>
<dbReference type="InterPro" id="IPR013745">
    <property type="entry name" value="Bit61/PRR5"/>
</dbReference>
<dbReference type="Proteomes" id="UP000663131">
    <property type="component" value="Chromosome 4"/>
</dbReference>
<dbReference type="Pfam" id="PF08539">
    <property type="entry name" value="HbrB"/>
    <property type="match status" value="2"/>
</dbReference>
<dbReference type="Proteomes" id="UP000663131">
    <property type="component" value="Chromosome 5"/>
</dbReference>
<feature type="compositionally biased region" description="Basic residues" evidence="1">
    <location>
        <begin position="21"/>
        <end position="30"/>
    </location>
</feature>
<sequence length="834" mass="93094">MAINSSANSSPPSFMSTTQRLPHHQHHHEHFRRVSGIFHLPHVISSRRSSNTSKASIRHLSTSSAFNDSRDTVESSRSYINSTAEESSGTMVPETLKFDHIQRRGRKPPPLTIDVPPDASDRVSLPAPSINNVEFNNIRGLPTEPPSSFQRHRLSLSGISQKQGTAQSNAISKQHRGTLYGRLRSKTQNALHIKDDIGSLSANRSNEDKSSGSTSYSSTVVEPFANSSSSLVRQQPIKKLPGLKTSSSTTRFGNLLTRTASRFHRQSTMDSNKGSIFNIKSNNSSATLGEKNYSDTATLLNVQNLKGHDNLSIQTSLLPSVSKDTKSPLARTSKEVERIAAYRLNNGSSDTLPGKVQAATQPAKNWMKAHSHMYLLRSRKDSLKSSSNSNSKVTRRGQAETRYSFRPSAANNTFSTNDLQSVLKELEELGTADASRKNMNSEDYDAFSIDRENVADESWAIFCSLVNPLFKGDRLKAPMEKINKLVYLYQKLRSPGNIESSNNAMQWNHNEASVQSTAMSMDSYNNRLSSSPYTPITAPSPTFGFPSNTSSPAETNDVLNTNCVNGSRRIYEEVQEFLKVGMTTTLSLLYYDQNDKIMKIRSLPGSECTNNSRSFTNTADMSFSSYLSDDNFEKSCLLLWNLFYRKIYFYLQGVFLPINKNEAKASALGGYNNGSDQTISDNDVVMSDLILAAFRDQVIIPLYQVNRQVETENERKREHDGVIGAMVSNVNFRETRIVDNFEDADKSDNTAIVNADKSTSPNDDEKANENSTDSNYLQGTDLLRCFTILNGVQTHDTNQKIIENLMQQMRERCLMHRSSTRNEQDTSENDDDQD</sequence>
<evidence type="ECO:0000313" key="2">
    <source>
        <dbReference type="EMBL" id="QOU18494.1"/>
    </source>
</evidence>
<protein>
    <submittedName>
        <fullName evidence="2">Uncharacterized protein</fullName>
    </submittedName>
</protein>
<dbReference type="OrthoDB" id="2290221at2759"/>